<feature type="transmembrane region" description="Helical" evidence="1">
    <location>
        <begin position="21"/>
        <end position="38"/>
    </location>
</feature>
<evidence type="ECO:0000313" key="2">
    <source>
        <dbReference type="EMBL" id="HIU58567.1"/>
    </source>
</evidence>
<keyword evidence="1" id="KW-1133">Transmembrane helix</keyword>
<keyword evidence="1" id="KW-0472">Membrane</keyword>
<sequence>MIERVLSRKNVKPAARITVKALISAGIVLLAALLPQFIHLVSGAEGGAKWLPMYLPVLLGGCLLGWRWGLAVGILSPLVSFGFTSLTGNPMPAAVRLPYMAAELAVFAAVSGLFSAKISENGWMAFPAVLLAQVSGRVCFAALAFVFQGVSPLTFSAAWAQIQAGLPGLFAQAVLVPFIVMGMRLLLIRDEKREEK</sequence>
<dbReference type="Proteomes" id="UP000824081">
    <property type="component" value="Unassembled WGS sequence"/>
</dbReference>
<evidence type="ECO:0000256" key="1">
    <source>
        <dbReference type="SAM" id="Phobius"/>
    </source>
</evidence>
<evidence type="ECO:0008006" key="4">
    <source>
        <dbReference type="Google" id="ProtNLM"/>
    </source>
</evidence>
<reference evidence="2" key="2">
    <citation type="journal article" date="2021" name="PeerJ">
        <title>Extensive microbial diversity within the chicken gut microbiome revealed by metagenomics and culture.</title>
        <authorList>
            <person name="Gilroy R."/>
            <person name="Ravi A."/>
            <person name="Getino M."/>
            <person name="Pursley I."/>
            <person name="Horton D.L."/>
            <person name="Alikhan N.F."/>
            <person name="Baker D."/>
            <person name="Gharbi K."/>
            <person name="Hall N."/>
            <person name="Watson M."/>
            <person name="Adriaenssens E.M."/>
            <person name="Foster-Nyarko E."/>
            <person name="Jarju S."/>
            <person name="Secka A."/>
            <person name="Antonio M."/>
            <person name="Oren A."/>
            <person name="Chaudhuri R.R."/>
            <person name="La Ragione R."/>
            <person name="Hildebrand F."/>
            <person name="Pallen M.J."/>
        </authorList>
    </citation>
    <scope>NUCLEOTIDE SEQUENCE</scope>
    <source>
        <strain evidence="2">11687</strain>
    </source>
</reference>
<comment type="caution">
    <text evidence="2">The sequence shown here is derived from an EMBL/GenBank/DDBJ whole genome shotgun (WGS) entry which is preliminary data.</text>
</comment>
<dbReference type="Gene3D" id="1.10.1760.20">
    <property type="match status" value="1"/>
</dbReference>
<protein>
    <recommendedName>
        <fullName evidence="4">ECF transporter S component</fullName>
    </recommendedName>
</protein>
<name>A0A9D1SG89_9FIRM</name>
<proteinExistence type="predicted"/>
<keyword evidence="1" id="KW-0812">Transmembrane</keyword>
<feature type="transmembrane region" description="Helical" evidence="1">
    <location>
        <begin position="73"/>
        <end position="91"/>
    </location>
</feature>
<gene>
    <name evidence="2" type="ORF">IAC57_00550</name>
</gene>
<feature type="transmembrane region" description="Helical" evidence="1">
    <location>
        <begin position="169"/>
        <end position="187"/>
    </location>
</feature>
<evidence type="ECO:0000313" key="3">
    <source>
        <dbReference type="Proteomes" id="UP000824081"/>
    </source>
</evidence>
<reference evidence="2" key="1">
    <citation type="submission" date="2020-10" db="EMBL/GenBank/DDBJ databases">
        <authorList>
            <person name="Gilroy R."/>
        </authorList>
    </citation>
    <scope>NUCLEOTIDE SEQUENCE</scope>
    <source>
        <strain evidence="2">11687</strain>
    </source>
</reference>
<dbReference type="EMBL" id="DVMZ01000014">
    <property type="protein sequence ID" value="HIU58567.1"/>
    <property type="molecule type" value="Genomic_DNA"/>
</dbReference>
<dbReference type="AlphaFoldDB" id="A0A9D1SG89"/>
<organism evidence="2 3">
    <name type="scientific">Candidatus Scatosoma pullistercoris</name>
    <dbReference type="NCBI Taxonomy" id="2840934"/>
    <lineage>
        <taxon>Bacteria</taxon>
        <taxon>Bacillati</taxon>
        <taxon>Bacillota</taxon>
        <taxon>Clostridia</taxon>
        <taxon>Candidatus Scatosoma</taxon>
    </lineage>
</organism>
<accession>A0A9D1SG89</accession>